<comment type="caution">
    <text evidence="1">The sequence shown here is derived from an EMBL/GenBank/DDBJ whole genome shotgun (WGS) entry which is preliminary data.</text>
</comment>
<evidence type="ECO:0000313" key="1">
    <source>
        <dbReference type="EMBL" id="MDR7360065.1"/>
    </source>
</evidence>
<protein>
    <submittedName>
        <fullName evidence="1">Uncharacterized protein</fullName>
    </submittedName>
</protein>
<keyword evidence="2" id="KW-1185">Reference proteome</keyword>
<dbReference type="RefSeq" id="WP_310292790.1">
    <property type="nucleotide sequence ID" value="NZ_BAAAWO010000001.1"/>
</dbReference>
<accession>A0ABU2BN39</accession>
<sequence length="43" mass="4673">MNENENEAGPESTAQTLARLERKIDELALTLGGVVALLNMMDN</sequence>
<reference evidence="1 2" key="1">
    <citation type="submission" date="2023-07" db="EMBL/GenBank/DDBJ databases">
        <title>Sequencing the genomes of 1000 actinobacteria strains.</title>
        <authorList>
            <person name="Klenk H.-P."/>
        </authorList>
    </citation>
    <scope>NUCLEOTIDE SEQUENCE [LARGE SCALE GENOMIC DNA]</scope>
    <source>
        <strain evidence="1 2">DSM 20167</strain>
    </source>
</reference>
<proteinExistence type="predicted"/>
<evidence type="ECO:0000313" key="2">
    <source>
        <dbReference type="Proteomes" id="UP001183817"/>
    </source>
</evidence>
<name>A0ABU2BN39_9MICC</name>
<dbReference type="EMBL" id="JAVDYI010000001">
    <property type="protein sequence ID" value="MDR7360065.1"/>
    <property type="molecule type" value="Genomic_DNA"/>
</dbReference>
<dbReference type="Proteomes" id="UP001183817">
    <property type="component" value="Unassembled WGS sequence"/>
</dbReference>
<gene>
    <name evidence="1" type="ORF">J2S64_003756</name>
</gene>
<organism evidence="1 2">
    <name type="scientific">Paeniglutamicibacter sulfureus</name>
    <dbReference type="NCBI Taxonomy" id="43666"/>
    <lineage>
        <taxon>Bacteria</taxon>
        <taxon>Bacillati</taxon>
        <taxon>Actinomycetota</taxon>
        <taxon>Actinomycetes</taxon>
        <taxon>Micrococcales</taxon>
        <taxon>Micrococcaceae</taxon>
        <taxon>Paeniglutamicibacter</taxon>
    </lineage>
</organism>